<dbReference type="PANTHER" id="PTHR43489:SF6">
    <property type="entry name" value="HYDROXYPYRUVATE ISOMERASE-RELATED"/>
    <property type="match status" value="1"/>
</dbReference>
<evidence type="ECO:0000256" key="3">
    <source>
        <dbReference type="PIRSR" id="PIRSR006241-50"/>
    </source>
</evidence>
<dbReference type="EMBL" id="JAADZU010000063">
    <property type="protein sequence ID" value="NDK91306.1"/>
    <property type="molecule type" value="Genomic_DNA"/>
</dbReference>
<dbReference type="Gene3D" id="3.20.20.150">
    <property type="entry name" value="Divalent-metal-dependent TIM barrel enzymes"/>
    <property type="match status" value="1"/>
</dbReference>
<feature type="active site" description="Proton donor/acceptor" evidence="3">
    <location>
        <position position="151"/>
    </location>
</feature>
<reference evidence="5 6" key="1">
    <citation type="submission" date="2020-01" db="EMBL/GenBank/DDBJ databases">
        <title>Investigation of new actinobacteria for the biodesulphurisation of diesel fuel.</title>
        <authorList>
            <person name="Athi Narayanan S.M."/>
        </authorList>
    </citation>
    <scope>NUCLEOTIDE SEQUENCE [LARGE SCALE GENOMIC DNA]</scope>
    <source>
        <strain evidence="5 6">213E</strain>
    </source>
</reference>
<organism evidence="5 6">
    <name type="scientific">Gordonia desulfuricans</name>
    <dbReference type="NCBI Taxonomy" id="89051"/>
    <lineage>
        <taxon>Bacteria</taxon>
        <taxon>Bacillati</taxon>
        <taxon>Actinomycetota</taxon>
        <taxon>Actinomycetes</taxon>
        <taxon>Mycobacteriales</taxon>
        <taxon>Gordoniaceae</taxon>
        <taxon>Gordonia</taxon>
    </lineage>
</organism>
<name>A0A7K3LT64_9ACTN</name>
<dbReference type="RefSeq" id="WP_059036717.1">
    <property type="nucleotide sequence ID" value="NZ_JAADZU010000063.1"/>
</dbReference>
<evidence type="ECO:0000313" key="5">
    <source>
        <dbReference type="EMBL" id="NDK91306.1"/>
    </source>
</evidence>
<dbReference type="InterPro" id="IPR013022">
    <property type="entry name" value="Xyl_isomerase-like_TIM-brl"/>
</dbReference>
<protein>
    <submittedName>
        <fullName evidence="5">TIM barrel protein</fullName>
    </submittedName>
</protein>
<dbReference type="InterPro" id="IPR026040">
    <property type="entry name" value="HyI-like"/>
</dbReference>
<dbReference type="PIRSF" id="PIRSF006241">
    <property type="entry name" value="HyI"/>
    <property type="match status" value="1"/>
</dbReference>
<keyword evidence="1 2" id="KW-0413">Isomerase</keyword>
<evidence type="ECO:0000256" key="2">
    <source>
        <dbReference type="PIRNR" id="PIRNR006241"/>
    </source>
</evidence>
<evidence type="ECO:0000256" key="1">
    <source>
        <dbReference type="ARBA" id="ARBA00023235"/>
    </source>
</evidence>
<dbReference type="GO" id="GO:0046487">
    <property type="term" value="P:glyoxylate metabolic process"/>
    <property type="evidence" value="ECO:0007669"/>
    <property type="project" value="TreeGrafter"/>
</dbReference>
<keyword evidence="6" id="KW-1185">Reference proteome</keyword>
<evidence type="ECO:0000313" key="6">
    <source>
        <dbReference type="Proteomes" id="UP000466307"/>
    </source>
</evidence>
<dbReference type="InterPro" id="IPR050417">
    <property type="entry name" value="Sugar_Epim/Isomerase"/>
</dbReference>
<dbReference type="SUPFAM" id="SSF51658">
    <property type="entry name" value="Xylose isomerase-like"/>
    <property type="match status" value="1"/>
</dbReference>
<gene>
    <name evidence="5" type="ORF">GYA93_17215</name>
</gene>
<dbReference type="Proteomes" id="UP000466307">
    <property type="component" value="Unassembled WGS sequence"/>
</dbReference>
<evidence type="ECO:0000259" key="4">
    <source>
        <dbReference type="Pfam" id="PF01261"/>
    </source>
</evidence>
<dbReference type="PANTHER" id="PTHR43489">
    <property type="entry name" value="ISOMERASE"/>
    <property type="match status" value="1"/>
</dbReference>
<comment type="similarity">
    <text evidence="2">Belongs to the hyi family.</text>
</comment>
<proteinExistence type="inferred from homology"/>
<comment type="caution">
    <text evidence="5">The sequence shown here is derived from an EMBL/GenBank/DDBJ whole genome shotgun (WGS) entry which is preliminary data.</text>
</comment>
<dbReference type="Pfam" id="PF01261">
    <property type="entry name" value="AP_endonuc_2"/>
    <property type="match status" value="1"/>
</dbReference>
<dbReference type="GO" id="GO:0008903">
    <property type="term" value="F:hydroxypyruvate isomerase activity"/>
    <property type="evidence" value="ECO:0007669"/>
    <property type="project" value="TreeGrafter"/>
</dbReference>
<dbReference type="AlphaFoldDB" id="A0A7K3LT64"/>
<dbReference type="InterPro" id="IPR036237">
    <property type="entry name" value="Xyl_isomerase-like_sf"/>
</dbReference>
<accession>A0A7K3LT64</accession>
<sequence>MDTHRLTVNCSILFTDLPLLRRPQAARDAGFGAVEFWWPFDSGVPSEKDVTAFVTAIDDAGVRLTHLNLAGGDLAAGHRGLLSHPQTSREFTDSVDVAIGIGGQLGTVGFNALYGNRLDGLAVDVQDELASANLAVAARAAASIGADILIEPISGIPAYPLTHAADAIAVGERVRRDHHVDNVKLLADLYHLTVNGDDVECVLVGFADRIGHVQIADAPGRGEPGTGTLDLAAHLATLDAQRYPGWISLEHHATRPDPFDWIPGFPAPSSTDH</sequence>
<feature type="active site" description="Proton donor/acceptor" evidence="3">
    <location>
        <position position="250"/>
    </location>
</feature>
<feature type="domain" description="Xylose isomerase-like TIM barrel" evidence="4">
    <location>
        <begin position="24"/>
        <end position="256"/>
    </location>
</feature>